<dbReference type="InterPro" id="IPR005877">
    <property type="entry name" value="YSIRK_signal_dom"/>
</dbReference>
<comment type="caution">
    <text evidence="9">The sequence shown here is derived from an EMBL/GenBank/DDBJ whole genome shotgun (WGS) entry which is preliminary data.</text>
</comment>
<evidence type="ECO:0000313" key="10">
    <source>
        <dbReference type="Proteomes" id="UP000285625"/>
    </source>
</evidence>
<keyword evidence="3" id="KW-0964">Secreted</keyword>
<dbReference type="STRING" id="1284.SHYC_04765"/>
<comment type="subcellular location">
    <subcellularLocation>
        <location evidence="1">Secreted</location>
        <location evidence="1">Cell wall</location>
        <topology evidence="1">Peptidoglycan-anchor</topology>
    </subcellularLocation>
</comment>
<organism evidence="9 10">
    <name type="scientific">Staphylococcus hyicus</name>
    <dbReference type="NCBI Taxonomy" id="1284"/>
    <lineage>
        <taxon>Bacteria</taxon>
        <taxon>Bacillati</taxon>
        <taxon>Bacillota</taxon>
        <taxon>Bacilli</taxon>
        <taxon>Bacillales</taxon>
        <taxon>Staphylococcaceae</taxon>
        <taxon>Staphylococcus</taxon>
    </lineage>
</organism>
<accession>A0A418JG68</accession>
<feature type="compositionally biased region" description="Basic and acidic residues" evidence="6">
    <location>
        <begin position="503"/>
        <end position="541"/>
    </location>
</feature>
<feature type="transmembrane region" description="Helical" evidence="7">
    <location>
        <begin position="671"/>
        <end position="688"/>
    </location>
</feature>
<dbReference type="EMBL" id="QXVO01000060">
    <property type="protein sequence ID" value="RIO42742.1"/>
    <property type="molecule type" value="Genomic_DNA"/>
</dbReference>
<dbReference type="Pfam" id="PF04650">
    <property type="entry name" value="YSIRK_signal"/>
    <property type="match status" value="1"/>
</dbReference>
<evidence type="ECO:0000256" key="3">
    <source>
        <dbReference type="ARBA" id="ARBA00022525"/>
    </source>
</evidence>
<keyword evidence="7" id="KW-1133">Transmembrane helix</keyword>
<dbReference type="Pfam" id="PF17961">
    <property type="entry name" value="Big_8"/>
    <property type="match status" value="1"/>
</dbReference>
<sequence>MFYLSSTFLSRMTLKKFFKLEESRMNNKIKHTHSIRKYKIGAASVVLGMIIFLANIGTGDAQAAEVEKDTQTSPTSKTEMHTNLKNETVSQPALNTSTQVDKSTQNQVTTEQNMPNTAKPTDTSTHVNKDNATPKVKPQDKQHSSTSNISNSSKLQKNNTSQPKANGKNVDTLKKSQSVVDKRNISSKVTVRSAEIKVDHSANADKSDTKHVNPHKGDKLKLKYQWQLGKDVQSGDYVDVYISQNVNTKGVVDNRTLPNIKEGTNIVAIGKLIDNHKFRYTFTDYVTQRTNIKATLNLDLYINRQNVPNEGKQTVTATIGSMKTERNINVKYDQGVSQKGVKVNGTFSHINPEKKTFEHITFVTSETEAAKSGLLSGMLVHGQVFKGDPSVKIYEYIGKGTVNPSLSYNLSNGAAFKDVTYLFDGKLFKSNHGYNVEMTPLNRQYVIVFNGTFNENANTIKFETQLLGFKNPITEEKVAHVAWSNQINVFKDNVTGSGSATSDIKDAKMEEEKNKEQPKGEEKQQPKPENDNKMTPKDKENVPMPQGEMNKPTPEKDSNQHMKPEHKEEMKKPQPKPEHKEEMKKPQPKPEHKEEMKKPQPKPEHKMPMPEKDMKSEKSKGSKMKEDHHMITPPTVKDQSMMKPHRPIHAEKEKNRHTMLPETGQLTSTEPTTLLGVLLAFLGLTAFIKRRKDSKN</sequence>
<feature type="region of interest" description="Disordered" evidence="6">
    <location>
        <begin position="65"/>
        <end position="186"/>
    </location>
</feature>
<dbReference type="InterPro" id="IPR008966">
    <property type="entry name" value="Adhesion_dom_sf"/>
</dbReference>
<dbReference type="InterPro" id="IPR011252">
    <property type="entry name" value="Fibrogen-bd_dom1"/>
</dbReference>
<dbReference type="Gene3D" id="2.60.40.1280">
    <property type="match status" value="1"/>
</dbReference>
<dbReference type="Proteomes" id="UP000285625">
    <property type="component" value="Unassembled WGS sequence"/>
</dbReference>
<evidence type="ECO:0000256" key="2">
    <source>
        <dbReference type="ARBA" id="ARBA00022512"/>
    </source>
</evidence>
<evidence type="ECO:0000256" key="4">
    <source>
        <dbReference type="ARBA" id="ARBA00022729"/>
    </source>
</evidence>
<keyword evidence="2" id="KW-0134">Cell wall</keyword>
<evidence type="ECO:0000313" key="9">
    <source>
        <dbReference type="EMBL" id="RIO42742.1"/>
    </source>
</evidence>
<dbReference type="SUPFAM" id="SSF49401">
    <property type="entry name" value="Bacterial adhesins"/>
    <property type="match status" value="2"/>
</dbReference>
<protein>
    <submittedName>
        <fullName evidence="9">YSIRK-type signal peptide-containing protein</fullName>
    </submittedName>
</protein>
<reference evidence="9 10" key="1">
    <citation type="journal article" date="2016" name="Front. Microbiol.">
        <title>Comprehensive Phylogenetic Analysis of Bovine Non-aureus Staphylococci Species Based on Whole-Genome Sequencing.</title>
        <authorList>
            <person name="Naushad S."/>
            <person name="Barkema H.W."/>
            <person name="Luby C."/>
            <person name="Condas L.A."/>
            <person name="Nobrega D.B."/>
            <person name="Carson D.A."/>
            <person name="De Buck J."/>
        </authorList>
    </citation>
    <scope>NUCLEOTIDE SEQUENCE [LARGE SCALE GENOMIC DNA]</scope>
    <source>
        <strain evidence="9 10">SNUC 5959</strain>
    </source>
</reference>
<dbReference type="NCBIfam" id="TIGR01168">
    <property type="entry name" value="YSIRK_signal"/>
    <property type="match status" value="1"/>
</dbReference>
<dbReference type="GO" id="GO:0007155">
    <property type="term" value="P:cell adhesion"/>
    <property type="evidence" value="ECO:0007669"/>
    <property type="project" value="InterPro"/>
</dbReference>
<evidence type="ECO:0000256" key="6">
    <source>
        <dbReference type="SAM" id="MobiDB-lite"/>
    </source>
</evidence>
<feature type="compositionally biased region" description="Low complexity" evidence="6">
    <location>
        <begin position="144"/>
        <end position="153"/>
    </location>
</feature>
<feature type="compositionally biased region" description="Polar residues" evidence="6">
    <location>
        <begin position="492"/>
        <end position="502"/>
    </location>
</feature>
<keyword evidence="5" id="KW-0572">Peptidoglycan-anchor</keyword>
<dbReference type="AlphaFoldDB" id="A0A418JG68"/>
<name>A0A418JG68_STAHY</name>
<keyword evidence="4" id="KW-0732">Signal</keyword>
<feature type="compositionally biased region" description="Polar residues" evidence="6">
    <location>
        <begin position="85"/>
        <end position="126"/>
    </location>
</feature>
<evidence type="ECO:0000256" key="5">
    <source>
        <dbReference type="ARBA" id="ARBA00023088"/>
    </source>
</evidence>
<evidence type="ECO:0000259" key="8">
    <source>
        <dbReference type="PROSITE" id="PS50847"/>
    </source>
</evidence>
<keyword evidence="7" id="KW-0812">Transmembrane</keyword>
<feature type="region of interest" description="Disordered" evidence="6">
    <location>
        <begin position="492"/>
        <end position="661"/>
    </location>
</feature>
<dbReference type="InterPro" id="IPR019931">
    <property type="entry name" value="LPXTG_anchor"/>
</dbReference>
<evidence type="ECO:0000256" key="7">
    <source>
        <dbReference type="SAM" id="Phobius"/>
    </source>
</evidence>
<dbReference type="Gene3D" id="2.60.40.1290">
    <property type="match status" value="1"/>
</dbReference>
<dbReference type="PROSITE" id="PS50847">
    <property type="entry name" value="GRAM_POS_ANCHORING"/>
    <property type="match status" value="1"/>
</dbReference>
<feature type="domain" description="Gram-positive cocci surface proteins LPxTG" evidence="8">
    <location>
        <begin position="660"/>
        <end position="696"/>
    </location>
</feature>
<evidence type="ECO:0000256" key="1">
    <source>
        <dbReference type="ARBA" id="ARBA00004168"/>
    </source>
</evidence>
<proteinExistence type="predicted"/>
<keyword evidence="7" id="KW-0472">Membrane</keyword>
<dbReference type="InterPro" id="IPR041171">
    <property type="entry name" value="SDR_Ig"/>
</dbReference>
<gene>
    <name evidence="9" type="ORF">BUZ57_11745</name>
</gene>
<feature type="compositionally biased region" description="Basic and acidic residues" evidence="6">
    <location>
        <begin position="553"/>
        <end position="630"/>
    </location>
</feature>
<feature type="compositionally biased region" description="Polar residues" evidence="6">
    <location>
        <begin position="154"/>
        <end position="164"/>
    </location>
</feature>